<evidence type="ECO:0000313" key="3">
    <source>
        <dbReference type="EMBL" id="CAJ0964495.1"/>
    </source>
</evidence>
<comment type="caution">
    <text evidence="3">The sequence shown here is derived from an EMBL/GenBank/DDBJ whole genome shotgun (WGS) entry which is preliminary data.</text>
</comment>
<dbReference type="EMBL" id="CAUEEQ010061065">
    <property type="protein sequence ID" value="CAJ0964495.1"/>
    <property type="molecule type" value="Genomic_DNA"/>
</dbReference>
<dbReference type="Proteomes" id="UP001176940">
    <property type="component" value="Unassembled WGS sequence"/>
</dbReference>
<keyword evidence="4" id="KW-1185">Reference proteome</keyword>
<gene>
    <name evidence="3" type="ORF">RIMI_LOCUS19267366</name>
</gene>
<sequence>EFFAFNDSADVREDSLWFAHKAVARGLFIKMAATAKRKYNLNLQSALAEVARLESCHKACPSPQLFSNLSDARLRLRQLLLHRAENSLRKSKAKFYSMGDRAGALLAKRVKKKEAQTKIAYLLKSDGSQIYNPIHIAEEFASYYSSLYNLDSDVNTPQLSQDSINAFLNKANLPTVNPEQLSLLNGPIEAIEISQIIKEAKKRSAPGPDGFSFSYYSHFLTILSPFLIRLFNYWRSMGTIEREGLEACISTLPKPGKPMTSPGNFRPIALLNCDVKIYAKVWANRLLSVLPSLVHSDQVGFVPGRQTRDGTRRLIDLLDVVERRSLPKHSVLQRGLSFCPTPPFNDFTLDQELNRFYRSLQLKVHFSKSDIVTPVSQISTASNGNEILTLKKLNLTLRSSFSPPRTYHPVETFISLIQNDVDKQLSDIHHSRFHVSSNMSRAEKLAINSLRSNKKLIIKPADKGGAVVVMDKQYYIREIRSQLSDSEIYLPITYDPTFKCTKEIQTLSHQFSASGVIDHKLGEFLINTHPICPVLYTLPKIHKDLTSPPGETDRSLYWITLITIGNCPGEDFVSTNGSYPLLSPVPTDCYLVSLDINSLYTNIDNEKGISAVENFLNNNTQFPCDLKVFCRTLLTFTLTKNFFLFEDEFFLQRNGTAMGSNVAPPYANIFMADFESNFVYTHPLFQQYCILWKRFIDDIFLVWCGDIKSLVFFHQYINQCVTKLTFTIHYDHKSISFLDTQVIVNEDGSLSTDLYVKPTDKNSLLLFTSCHSHHIKRALPLSQFQRINRIVSDSSQRTLRLKDMALKFQNRGYPDTLLKHSPDALSSRTVRRDTRRMAFVSTHHPFMRLFHRIIHKHWPLLGLLYPDIPEFLSPPLMCHKKPPNLCNLLVSADVGSARKEIRQTVLGSTRKGTFPCLHCLQCSNISKGDTFTHPRSGKRFPIRNYYNCDSTYVIYLIKCPCGLGYVGETTQHIRDRISQHKSTIRCKKIMLPIPAHLISHNHNISQLRYQ</sequence>
<feature type="non-terminal residue" evidence="3">
    <location>
        <position position="1010"/>
    </location>
</feature>
<protein>
    <recommendedName>
        <fullName evidence="5">Reverse transcriptase domain-containing protein</fullName>
    </recommendedName>
</protein>
<dbReference type="Pfam" id="PF26215">
    <property type="entry name" value="HTH_animal"/>
    <property type="match status" value="1"/>
</dbReference>
<dbReference type="InterPro" id="IPR000305">
    <property type="entry name" value="GIY-YIG_endonuc"/>
</dbReference>
<dbReference type="PROSITE" id="PS50164">
    <property type="entry name" value="GIY_YIG"/>
    <property type="match status" value="1"/>
</dbReference>
<proteinExistence type="predicted"/>
<accession>A0ABN9MCM4</accession>
<reference evidence="3" key="1">
    <citation type="submission" date="2023-07" db="EMBL/GenBank/DDBJ databases">
        <authorList>
            <person name="Stuckert A."/>
        </authorList>
    </citation>
    <scope>NUCLEOTIDE SEQUENCE</scope>
</reference>
<dbReference type="PANTHER" id="PTHR21301:SF12">
    <property type="match status" value="1"/>
</dbReference>
<dbReference type="InterPro" id="IPR058912">
    <property type="entry name" value="HTH_animal"/>
</dbReference>
<dbReference type="InterPro" id="IPR000477">
    <property type="entry name" value="RT_dom"/>
</dbReference>
<organism evidence="3 4">
    <name type="scientific">Ranitomeya imitator</name>
    <name type="common">mimic poison frog</name>
    <dbReference type="NCBI Taxonomy" id="111125"/>
    <lineage>
        <taxon>Eukaryota</taxon>
        <taxon>Metazoa</taxon>
        <taxon>Chordata</taxon>
        <taxon>Craniata</taxon>
        <taxon>Vertebrata</taxon>
        <taxon>Euteleostomi</taxon>
        <taxon>Amphibia</taxon>
        <taxon>Batrachia</taxon>
        <taxon>Anura</taxon>
        <taxon>Neobatrachia</taxon>
        <taxon>Hyloidea</taxon>
        <taxon>Dendrobatidae</taxon>
        <taxon>Dendrobatinae</taxon>
        <taxon>Ranitomeya</taxon>
    </lineage>
</organism>
<evidence type="ECO:0000259" key="2">
    <source>
        <dbReference type="PROSITE" id="PS50878"/>
    </source>
</evidence>
<feature type="domain" description="Reverse transcriptase" evidence="2">
    <location>
        <begin position="233"/>
        <end position="756"/>
    </location>
</feature>
<dbReference type="PANTHER" id="PTHR21301">
    <property type="entry name" value="REVERSE TRANSCRIPTASE"/>
    <property type="match status" value="1"/>
</dbReference>
<dbReference type="PROSITE" id="PS50878">
    <property type="entry name" value="RT_POL"/>
    <property type="match status" value="1"/>
</dbReference>
<name>A0ABN9MCM4_9NEOB</name>
<evidence type="ECO:0000313" key="4">
    <source>
        <dbReference type="Proteomes" id="UP001176940"/>
    </source>
</evidence>
<evidence type="ECO:0008006" key="5">
    <source>
        <dbReference type="Google" id="ProtNLM"/>
    </source>
</evidence>
<feature type="non-terminal residue" evidence="3">
    <location>
        <position position="1"/>
    </location>
</feature>
<evidence type="ECO:0000259" key="1">
    <source>
        <dbReference type="PROSITE" id="PS50164"/>
    </source>
</evidence>
<feature type="domain" description="GIY-YIG" evidence="1">
    <location>
        <begin position="950"/>
        <end position="1010"/>
    </location>
</feature>